<protein>
    <submittedName>
        <fullName evidence="1">Uncharacterized protein</fullName>
    </submittedName>
</protein>
<comment type="caution">
    <text evidence="1">The sequence shown here is derived from an EMBL/GenBank/DDBJ whole genome shotgun (WGS) entry which is preliminary data.</text>
</comment>
<keyword evidence="2" id="KW-1185">Reference proteome</keyword>
<dbReference type="EMBL" id="VDGG01000014">
    <property type="protein sequence ID" value="TQR15543.1"/>
    <property type="molecule type" value="Genomic_DNA"/>
</dbReference>
<organism evidence="1 2">
    <name type="scientific">Psychrobacillus soli</name>
    <dbReference type="NCBI Taxonomy" id="1543965"/>
    <lineage>
        <taxon>Bacteria</taxon>
        <taxon>Bacillati</taxon>
        <taxon>Bacillota</taxon>
        <taxon>Bacilli</taxon>
        <taxon>Bacillales</taxon>
        <taxon>Bacillaceae</taxon>
        <taxon>Psychrobacillus</taxon>
    </lineage>
</organism>
<evidence type="ECO:0000313" key="1">
    <source>
        <dbReference type="EMBL" id="TQR15543.1"/>
    </source>
</evidence>
<gene>
    <name evidence="1" type="ORF">FG383_08020</name>
</gene>
<dbReference type="Proteomes" id="UP000318937">
    <property type="component" value="Unassembled WGS sequence"/>
</dbReference>
<dbReference type="RefSeq" id="WP_142606704.1">
    <property type="nucleotide sequence ID" value="NZ_VDGG01000014.1"/>
</dbReference>
<sequence length="124" mass="15038">MANVDENRFFDFEKDLQQLRGKHIRCNYNIRGHFEVQLNGKMFSTLVYKTLDYLAIYREKMEGRYLFFIDSESEDNEEIRHKMHLLPQNLQSLNLPVHFSEIQKEVYVKNWIRSIQDYGTEILD</sequence>
<evidence type="ECO:0000313" key="2">
    <source>
        <dbReference type="Proteomes" id="UP000318937"/>
    </source>
</evidence>
<proteinExistence type="predicted"/>
<dbReference type="OrthoDB" id="2740438at2"/>
<reference evidence="1 2" key="1">
    <citation type="submission" date="2019-05" db="EMBL/GenBank/DDBJ databases">
        <title>Psychrobacillus vulpis sp. nov., a new species isolated from feces of a red fox that inhabits in The Tablas de Daimiel Natural Park, Albacete, Spain.</title>
        <authorList>
            <person name="Rodriguez M."/>
            <person name="Reina J.C."/>
            <person name="Bejar V."/>
            <person name="Llamas I."/>
        </authorList>
    </citation>
    <scope>NUCLEOTIDE SEQUENCE [LARGE SCALE GENOMIC DNA]</scope>
    <source>
        <strain evidence="1 2">NHI-2</strain>
    </source>
</reference>
<dbReference type="AlphaFoldDB" id="A0A544TDK3"/>
<name>A0A544TDK3_9BACI</name>
<accession>A0A544TDK3</accession>